<keyword evidence="4 7" id="KW-0863">Zinc-finger</keyword>
<gene>
    <name evidence="10" type="ORF">ACJ72_07378</name>
</gene>
<dbReference type="GO" id="GO:0008270">
    <property type="term" value="F:zinc ion binding"/>
    <property type="evidence" value="ECO:0007669"/>
    <property type="project" value="UniProtKB-KW"/>
</dbReference>
<evidence type="ECO:0000256" key="7">
    <source>
        <dbReference type="PROSITE-ProRule" id="PRU00042"/>
    </source>
</evidence>
<evidence type="ECO:0000256" key="2">
    <source>
        <dbReference type="ARBA" id="ARBA00022723"/>
    </source>
</evidence>
<evidence type="ECO:0000313" key="10">
    <source>
        <dbReference type="EMBL" id="OAX78317.1"/>
    </source>
</evidence>
<organism evidence="10 11">
    <name type="scientific">Emergomyces africanus</name>
    <dbReference type="NCBI Taxonomy" id="1955775"/>
    <lineage>
        <taxon>Eukaryota</taxon>
        <taxon>Fungi</taxon>
        <taxon>Dikarya</taxon>
        <taxon>Ascomycota</taxon>
        <taxon>Pezizomycotina</taxon>
        <taxon>Eurotiomycetes</taxon>
        <taxon>Eurotiomycetidae</taxon>
        <taxon>Onygenales</taxon>
        <taxon>Ajellomycetaceae</taxon>
        <taxon>Emergomyces</taxon>
    </lineage>
</organism>
<evidence type="ECO:0000256" key="4">
    <source>
        <dbReference type="ARBA" id="ARBA00022771"/>
    </source>
</evidence>
<dbReference type="SUPFAM" id="SSF57667">
    <property type="entry name" value="beta-beta-alpha zinc fingers"/>
    <property type="match status" value="1"/>
</dbReference>
<feature type="domain" description="C2H2-type" evidence="9">
    <location>
        <begin position="36"/>
        <end position="64"/>
    </location>
</feature>
<dbReference type="Pfam" id="PF04082">
    <property type="entry name" value="Fungal_trans"/>
    <property type="match status" value="1"/>
</dbReference>
<evidence type="ECO:0000256" key="3">
    <source>
        <dbReference type="ARBA" id="ARBA00022737"/>
    </source>
</evidence>
<dbReference type="OrthoDB" id="4188803at2759"/>
<dbReference type="GO" id="GO:0006351">
    <property type="term" value="P:DNA-templated transcription"/>
    <property type="evidence" value="ECO:0007669"/>
    <property type="project" value="InterPro"/>
</dbReference>
<dbReference type="GO" id="GO:0005634">
    <property type="term" value="C:nucleus"/>
    <property type="evidence" value="ECO:0007669"/>
    <property type="project" value="UniProtKB-SubCell"/>
</dbReference>
<dbReference type="InterPro" id="IPR013087">
    <property type="entry name" value="Znf_C2H2_type"/>
</dbReference>
<keyword evidence="5" id="KW-0862">Zinc</keyword>
<dbReference type="InterPro" id="IPR007219">
    <property type="entry name" value="XnlR_reg_dom"/>
</dbReference>
<evidence type="ECO:0000256" key="6">
    <source>
        <dbReference type="ARBA" id="ARBA00023242"/>
    </source>
</evidence>
<comment type="subcellular location">
    <subcellularLocation>
        <location evidence="1">Nucleus</location>
    </subcellularLocation>
</comment>
<dbReference type="GO" id="GO:0000981">
    <property type="term" value="F:DNA-binding transcription factor activity, RNA polymerase II-specific"/>
    <property type="evidence" value="ECO:0007669"/>
    <property type="project" value="InterPro"/>
</dbReference>
<dbReference type="InterPro" id="IPR036236">
    <property type="entry name" value="Znf_C2H2_sf"/>
</dbReference>
<dbReference type="CDD" id="cd12148">
    <property type="entry name" value="fungal_TF_MHR"/>
    <property type="match status" value="1"/>
</dbReference>
<comment type="caution">
    <text evidence="10">The sequence shown here is derived from an EMBL/GenBank/DDBJ whole genome shotgun (WGS) entry which is preliminary data.</text>
</comment>
<protein>
    <recommendedName>
        <fullName evidence="9">C2H2-type domain-containing protein</fullName>
    </recommendedName>
</protein>
<dbReference type="InterPro" id="IPR051059">
    <property type="entry name" value="VerF-like"/>
</dbReference>
<keyword evidence="11" id="KW-1185">Reference proteome</keyword>
<evidence type="ECO:0000256" key="8">
    <source>
        <dbReference type="SAM" id="MobiDB-lite"/>
    </source>
</evidence>
<dbReference type="AlphaFoldDB" id="A0A1B7NNV6"/>
<evidence type="ECO:0000259" key="9">
    <source>
        <dbReference type="PROSITE" id="PS50157"/>
    </source>
</evidence>
<evidence type="ECO:0000256" key="1">
    <source>
        <dbReference type="ARBA" id="ARBA00004123"/>
    </source>
</evidence>
<proteinExistence type="predicted"/>
<keyword evidence="6" id="KW-0539">Nucleus</keyword>
<dbReference type="GO" id="GO:0000785">
    <property type="term" value="C:chromatin"/>
    <property type="evidence" value="ECO:0007669"/>
    <property type="project" value="TreeGrafter"/>
</dbReference>
<dbReference type="STRING" id="1658172.A0A1B7NNV6"/>
<dbReference type="Proteomes" id="UP000091918">
    <property type="component" value="Unassembled WGS sequence"/>
</dbReference>
<name>A0A1B7NNV6_9EURO</name>
<sequence>MYVQSASGDLSGVNIALDMSGPLISALNTDAKVKPYDCRFCVRSYGRKDLVVRHEKTLHEAEWNSAQSFIKKETNYSNGFSSSRGKRQFSSSSTSRSDELKSSTSPSRVTHPNGVNHSSPHFAVQTTALPTSNKKLYVAPVHYNYSHALTPGSQEIVDYPHDSLIPDQYYVEEQYVHQFNHPKSEQSAETYEEPDIMPVDPNLLESPITKTRLRSPQTTPGYLGVLSMWPDIYSSENHLECHRMYENGLKGASIPGYAQGRLIDGELSFLRSTSNRAKPPTLNMIIDEGILKSLCFNTTYNLKQCGIDNTPNARLLPRYLDQFFHCFNHSIPMFHLPTIEIHTIPAPLILAMCSIGASQVSNREASRELIGRAYEHLECSGAEKHPSVWASPRPIWKLQCHVLLIFAGCFLGDVNTAVMAVERVGIFHREFSPLKTWLESNREQSGRGSWKTWIEYETSTRLFYSMFIMSSLLTTVYDVAPCMSTAQIVGLELPSADALWEAPDAGEWLDLQRANMSQLPRWKFEDLLTPLISGQGARGIGEVKEASALSNFGITAVTHALNMYVWNLKQCTTFSPQNFTGNDNNAEVEVDAFAIKQAENSISGCSQLLAYRFPKVTGDSKRSVLDEVAIFNGFALLRSSFLRSFTTEASISIHAALLSTDDVTIQLACNRYAKEPWHRGQFRENAAIKLFTDLLAPLYILRTGARQPELGMGLLEWNVEHSISVFDSVLFFTKWLFDIETLWQRSPNVQRWRDIMNNVNELIGKREDVRTALVARATGAFASLMADDDSTLGGTETQALILQAAPSH</sequence>
<keyword evidence="2" id="KW-0479">Metal-binding</keyword>
<evidence type="ECO:0000256" key="5">
    <source>
        <dbReference type="ARBA" id="ARBA00022833"/>
    </source>
</evidence>
<accession>A0A1B7NNV6</accession>
<reference evidence="10 11" key="1">
    <citation type="submission" date="2015-07" db="EMBL/GenBank/DDBJ databases">
        <title>Emmonsia species relationships and genome sequence.</title>
        <authorList>
            <person name="Cuomo C.A."/>
            <person name="Schwartz I.S."/>
            <person name="Kenyon C."/>
            <person name="de Hoog G.S."/>
            <person name="Govender N.P."/>
            <person name="Botha A."/>
            <person name="Moreno L."/>
            <person name="de Vries M."/>
            <person name="Munoz J.F."/>
            <person name="Stielow J.B."/>
        </authorList>
    </citation>
    <scope>NUCLEOTIDE SEQUENCE [LARGE SCALE GENOMIC DNA]</scope>
    <source>
        <strain evidence="10 11">CBS 136260</strain>
    </source>
</reference>
<evidence type="ECO:0000313" key="11">
    <source>
        <dbReference type="Proteomes" id="UP000091918"/>
    </source>
</evidence>
<feature type="compositionally biased region" description="Polar residues" evidence="8">
    <location>
        <begin position="106"/>
        <end position="121"/>
    </location>
</feature>
<dbReference type="PANTHER" id="PTHR40626:SF11">
    <property type="entry name" value="ZINC FINGER PROTEIN YPR022C"/>
    <property type="match status" value="1"/>
</dbReference>
<dbReference type="PANTHER" id="PTHR40626">
    <property type="entry name" value="MIP31509P"/>
    <property type="match status" value="1"/>
</dbReference>
<keyword evidence="3" id="KW-0677">Repeat</keyword>
<dbReference type="PROSITE" id="PS00028">
    <property type="entry name" value="ZINC_FINGER_C2H2_1"/>
    <property type="match status" value="1"/>
</dbReference>
<dbReference type="PROSITE" id="PS50157">
    <property type="entry name" value="ZINC_FINGER_C2H2_2"/>
    <property type="match status" value="1"/>
</dbReference>
<feature type="region of interest" description="Disordered" evidence="8">
    <location>
        <begin position="77"/>
        <end position="121"/>
    </location>
</feature>
<dbReference type="EMBL" id="LGUA01001599">
    <property type="protein sequence ID" value="OAX78317.1"/>
    <property type="molecule type" value="Genomic_DNA"/>
</dbReference>
<dbReference type="GO" id="GO:0000978">
    <property type="term" value="F:RNA polymerase II cis-regulatory region sequence-specific DNA binding"/>
    <property type="evidence" value="ECO:0007669"/>
    <property type="project" value="InterPro"/>
</dbReference>